<dbReference type="EMBL" id="QXCT01000001">
    <property type="protein sequence ID" value="MDW9251829.1"/>
    <property type="molecule type" value="Genomic_DNA"/>
</dbReference>
<reference evidence="12" key="1">
    <citation type="submission" date="2018-08" db="EMBL/GenBank/DDBJ databases">
        <title>Identification of Burkholderia cepacia strains that express a Burkholderia pseudomallei-like capsular polysaccharide.</title>
        <authorList>
            <person name="Burtnick M.N."/>
            <person name="Vongsouvath M."/>
            <person name="Newton P."/>
            <person name="Wuthiekanun V."/>
            <person name="Limmathurotsakul D."/>
            <person name="Brett P.J."/>
            <person name="Chantratita N."/>
            <person name="Dance D.A."/>
        </authorList>
    </citation>
    <scope>NUCLEOTIDE SEQUENCE</scope>
    <source>
        <strain evidence="12">SBXCC001</strain>
    </source>
</reference>
<dbReference type="GO" id="GO:0005524">
    <property type="term" value="F:ATP binding"/>
    <property type="evidence" value="ECO:0007669"/>
    <property type="project" value="UniProtKB-KW"/>
</dbReference>
<gene>
    <name evidence="12" type="ORF">C7S16_4868</name>
</gene>
<evidence type="ECO:0000256" key="4">
    <source>
        <dbReference type="ARBA" id="ARBA00022692"/>
    </source>
</evidence>
<evidence type="ECO:0000313" key="12">
    <source>
        <dbReference type="EMBL" id="MDW9251829.1"/>
    </source>
</evidence>
<feature type="transmembrane region" description="Helical" evidence="9">
    <location>
        <begin position="57"/>
        <end position="78"/>
    </location>
</feature>
<dbReference type="InterPro" id="IPR036640">
    <property type="entry name" value="ABC1_TM_sf"/>
</dbReference>
<comment type="caution">
    <text evidence="12">The sequence shown here is derived from an EMBL/GenBank/DDBJ whole genome shotgun (WGS) entry which is preliminary data.</text>
</comment>
<evidence type="ECO:0000256" key="6">
    <source>
        <dbReference type="ARBA" id="ARBA00022840"/>
    </source>
</evidence>
<evidence type="ECO:0000313" key="13">
    <source>
        <dbReference type="Proteomes" id="UP001272137"/>
    </source>
</evidence>
<dbReference type="SUPFAM" id="SSF90123">
    <property type="entry name" value="ABC transporter transmembrane region"/>
    <property type="match status" value="1"/>
</dbReference>
<feature type="domain" description="ABC transporter" evidence="10">
    <location>
        <begin position="336"/>
        <end position="566"/>
    </location>
</feature>
<dbReference type="InterPro" id="IPR017871">
    <property type="entry name" value="ABC_transporter-like_CS"/>
</dbReference>
<evidence type="ECO:0000256" key="2">
    <source>
        <dbReference type="ARBA" id="ARBA00022475"/>
    </source>
</evidence>
<evidence type="ECO:0000259" key="11">
    <source>
        <dbReference type="PROSITE" id="PS50929"/>
    </source>
</evidence>
<dbReference type="GO" id="GO:0034040">
    <property type="term" value="F:ATPase-coupled lipid transmembrane transporter activity"/>
    <property type="evidence" value="ECO:0007669"/>
    <property type="project" value="TreeGrafter"/>
</dbReference>
<accession>A0AAW9CVM8</accession>
<dbReference type="PROSITE" id="PS50929">
    <property type="entry name" value="ABC_TM1F"/>
    <property type="match status" value="1"/>
</dbReference>
<dbReference type="InterPro" id="IPR003439">
    <property type="entry name" value="ABC_transporter-like_ATP-bd"/>
</dbReference>
<dbReference type="KEGG" id="btha:DR62_4283"/>
<keyword evidence="5" id="KW-0547">Nucleotide-binding</keyword>
<dbReference type="Proteomes" id="UP001272137">
    <property type="component" value="Unassembled WGS sequence"/>
</dbReference>
<evidence type="ECO:0000256" key="9">
    <source>
        <dbReference type="SAM" id="Phobius"/>
    </source>
</evidence>
<dbReference type="InterPro" id="IPR003593">
    <property type="entry name" value="AAA+_ATPase"/>
</dbReference>
<dbReference type="PROSITE" id="PS00211">
    <property type="entry name" value="ABC_TRANSPORTER_1"/>
    <property type="match status" value="1"/>
</dbReference>
<feature type="transmembrane region" description="Helical" evidence="9">
    <location>
        <begin position="12"/>
        <end position="37"/>
    </location>
</feature>
<sequence length="576" mass="61298">MNAPLSRMLRPFAAPLAAAVALQALAGVASLVPWLALGRIAEHWRIAADLDGAAREWLAAAVAAGVCWLSGQTIALHLTHRVDADLSDRLRKRLADHLQRLPLNWFARTGSDRIARYVDQDVRALHQLVAHAPADVTQLIVVPGAALACLLYLNPALLAFALAPLVLGAALFRRMRSARFVPAFADRNAALEKLMGDYAEFARNPALVRQYPGAGIEAVVLDSVARFERAFSAWVGRIGGLGACTQVLLGTPLLLAWVVLGAMGFAGARSPIGELCVFALLIWAVAAPVRALGHGADALREARAAATRLDALLALPGLPQPPDGVQAPPAPRDASIAIRGVCVDFDGTRILHDIDATIGAGTTTAIVGPSGAGKSTLLTLLARFMDPDRGDVLLGGADLRALPQRVLRDQVAMVFQQAVALDVSIAENIALYRPDASRDEIRAAARAACLADRIDALPGGYDCVHGRDARFSGGELQRLAIARALLSHAPLLLLDEPASALDPQTGRALRNALHGGARTRVIVSHDLAAVRQADQILVMDRGRIVERGTHRALLDARGLYARLWAERDRPAEEATR</sequence>
<keyword evidence="4 9" id="KW-0812">Transmembrane</keyword>
<feature type="domain" description="ABC transmembrane type-1" evidence="11">
    <location>
        <begin position="17"/>
        <end position="301"/>
    </location>
</feature>
<evidence type="ECO:0000256" key="5">
    <source>
        <dbReference type="ARBA" id="ARBA00022741"/>
    </source>
</evidence>
<dbReference type="GO" id="GO:0140359">
    <property type="term" value="F:ABC-type transporter activity"/>
    <property type="evidence" value="ECO:0007669"/>
    <property type="project" value="InterPro"/>
</dbReference>
<feature type="transmembrane region" description="Helical" evidence="9">
    <location>
        <begin position="272"/>
        <end position="293"/>
    </location>
</feature>
<dbReference type="AlphaFoldDB" id="A0AAW9CVM8"/>
<keyword evidence="2" id="KW-1003">Cell membrane</keyword>
<evidence type="ECO:0000256" key="3">
    <source>
        <dbReference type="ARBA" id="ARBA00022519"/>
    </source>
</evidence>
<name>A0AAW9CVM8_BURTH</name>
<feature type="transmembrane region" description="Helical" evidence="9">
    <location>
        <begin position="247"/>
        <end position="266"/>
    </location>
</feature>
<protein>
    <submittedName>
        <fullName evidence="12">ABC transporter family protein</fullName>
    </submittedName>
</protein>
<keyword evidence="6" id="KW-0067">ATP-binding</keyword>
<dbReference type="GO" id="GO:0005886">
    <property type="term" value="C:plasma membrane"/>
    <property type="evidence" value="ECO:0007669"/>
    <property type="project" value="UniProtKB-SubCell"/>
</dbReference>
<dbReference type="Pfam" id="PF00005">
    <property type="entry name" value="ABC_tran"/>
    <property type="match status" value="1"/>
</dbReference>
<evidence type="ECO:0000256" key="7">
    <source>
        <dbReference type="ARBA" id="ARBA00022989"/>
    </source>
</evidence>
<dbReference type="GO" id="GO:0016887">
    <property type="term" value="F:ATP hydrolysis activity"/>
    <property type="evidence" value="ECO:0007669"/>
    <property type="project" value="InterPro"/>
</dbReference>
<dbReference type="Gene3D" id="3.40.50.300">
    <property type="entry name" value="P-loop containing nucleotide triphosphate hydrolases"/>
    <property type="match status" value="1"/>
</dbReference>
<dbReference type="PANTHER" id="PTHR24221:SF654">
    <property type="entry name" value="ATP-BINDING CASSETTE SUB-FAMILY B MEMBER 6"/>
    <property type="match status" value="1"/>
</dbReference>
<feature type="transmembrane region" description="Helical" evidence="9">
    <location>
        <begin position="145"/>
        <end position="172"/>
    </location>
</feature>
<keyword evidence="7 9" id="KW-1133">Transmembrane helix</keyword>
<dbReference type="InterPro" id="IPR039421">
    <property type="entry name" value="Type_1_exporter"/>
</dbReference>
<dbReference type="Gene3D" id="1.20.1560.10">
    <property type="entry name" value="ABC transporter type 1, transmembrane domain"/>
    <property type="match status" value="1"/>
</dbReference>
<dbReference type="RefSeq" id="WP_025405814.1">
    <property type="nucleotide sequence ID" value="NZ_CP008915.2"/>
</dbReference>
<keyword evidence="8 9" id="KW-0472">Membrane</keyword>
<dbReference type="InterPro" id="IPR027417">
    <property type="entry name" value="P-loop_NTPase"/>
</dbReference>
<dbReference type="SUPFAM" id="SSF52540">
    <property type="entry name" value="P-loop containing nucleoside triphosphate hydrolases"/>
    <property type="match status" value="1"/>
</dbReference>
<evidence type="ECO:0000259" key="10">
    <source>
        <dbReference type="PROSITE" id="PS50893"/>
    </source>
</evidence>
<dbReference type="SMART" id="SM00382">
    <property type="entry name" value="AAA"/>
    <property type="match status" value="1"/>
</dbReference>
<dbReference type="PANTHER" id="PTHR24221">
    <property type="entry name" value="ATP-BINDING CASSETTE SUB-FAMILY B"/>
    <property type="match status" value="1"/>
</dbReference>
<evidence type="ECO:0000256" key="1">
    <source>
        <dbReference type="ARBA" id="ARBA00004651"/>
    </source>
</evidence>
<dbReference type="Pfam" id="PF00664">
    <property type="entry name" value="ABC_membrane"/>
    <property type="match status" value="1"/>
</dbReference>
<comment type="subcellular location">
    <subcellularLocation>
        <location evidence="1">Cell membrane</location>
        <topology evidence="1">Multi-pass membrane protein</topology>
    </subcellularLocation>
</comment>
<dbReference type="PROSITE" id="PS50893">
    <property type="entry name" value="ABC_TRANSPORTER_2"/>
    <property type="match status" value="1"/>
</dbReference>
<organism evidence="12 13">
    <name type="scientific">Burkholderia thailandensis</name>
    <dbReference type="NCBI Taxonomy" id="57975"/>
    <lineage>
        <taxon>Bacteria</taxon>
        <taxon>Pseudomonadati</taxon>
        <taxon>Pseudomonadota</taxon>
        <taxon>Betaproteobacteria</taxon>
        <taxon>Burkholderiales</taxon>
        <taxon>Burkholderiaceae</taxon>
        <taxon>Burkholderia</taxon>
        <taxon>pseudomallei group</taxon>
    </lineage>
</organism>
<dbReference type="InterPro" id="IPR011527">
    <property type="entry name" value="ABC1_TM_dom"/>
</dbReference>
<keyword evidence="3" id="KW-0997">Cell inner membrane</keyword>
<evidence type="ECO:0000256" key="8">
    <source>
        <dbReference type="ARBA" id="ARBA00023136"/>
    </source>
</evidence>
<proteinExistence type="predicted"/>